<keyword evidence="7" id="KW-0234">DNA repair</keyword>
<dbReference type="SUPFAM" id="SSF56024">
    <property type="entry name" value="Phospholipase D/nuclease"/>
    <property type="match status" value="2"/>
</dbReference>
<evidence type="ECO:0000256" key="12">
    <source>
        <dbReference type="SAM" id="MobiDB-lite"/>
    </source>
</evidence>
<feature type="site" description="Interaction with DNA" evidence="11">
    <location>
        <position position="547"/>
    </location>
</feature>
<dbReference type="InterPro" id="IPR010347">
    <property type="entry name" value="Tdp1"/>
</dbReference>
<dbReference type="EMBL" id="CVRI01000070">
    <property type="protein sequence ID" value="CRL07226.1"/>
    <property type="molecule type" value="Genomic_DNA"/>
</dbReference>
<evidence type="ECO:0000256" key="9">
    <source>
        <dbReference type="PIRSR" id="PIRSR610347-1"/>
    </source>
</evidence>
<evidence type="ECO:0000259" key="13">
    <source>
        <dbReference type="Pfam" id="PF10283"/>
    </source>
</evidence>
<accession>A0A1J1J5J5</accession>
<evidence type="ECO:0000313" key="14">
    <source>
        <dbReference type="EMBL" id="CRL07226.1"/>
    </source>
</evidence>
<evidence type="ECO:0000256" key="11">
    <source>
        <dbReference type="PIRSR" id="PIRSR610347-3"/>
    </source>
</evidence>
<keyword evidence="15" id="KW-1185">Reference proteome</keyword>
<keyword evidence="6" id="KW-0269">Exonuclease</keyword>
<dbReference type="AlphaFoldDB" id="A0A1J1J5J5"/>
<keyword evidence="4" id="KW-0227">DNA damage</keyword>
<feature type="binding site" evidence="10">
    <location>
        <position position="526"/>
    </location>
    <ligand>
        <name>substrate</name>
    </ligand>
</feature>
<dbReference type="Pfam" id="PF10283">
    <property type="entry name" value="zf-CCHH"/>
    <property type="match status" value="1"/>
</dbReference>
<feature type="active site" description="Nucleophile" evidence="9">
    <location>
        <position position="294"/>
    </location>
</feature>
<evidence type="ECO:0000256" key="6">
    <source>
        <dbReference type="ARBA" id="ARBA00022839"/>
    </source>
</evidence>
<dbReference type="PANTHER" id="PTHR12415">
    <property type="entry name" value="TYROSYL-DNA PHOSPHODIESTERASE 1"/>
    <property type="match status" value="1"/>
</dbReference>
<reference evidence="14 15" key="1">
    <citation type="submission" date="2015-04" db="EMBL/GenBank/DDBJ databases">
        <authorList>
            <person name="Syromyatnikov M.Y."/>
            <person name="Popov V.N."/>
        </authorList>
    </citation>
    <scope>NUCLEOTIDE SEQUENCE [LARGE SCALE GENOMIC DNA]</scope>
</reference>
<dbReference type="PANTHER" id="PTHR12415:SF0">
    <property type="entry name" value="TYROSYL-DNA PHOSPHODIESTERASE 1"/>
    <property type="match status" value="1"/>
</dbReference>
<dbReference type="Gene3D" id="3.30.870.10">
    <property type="entry name" value="Endonuclease Chain A"/>
    <property type="match status" value="2"/>
</dbReference>
<name>A0A1J1J5J5_9DIPT</name>
<proteinExistence type="inferred from homology"/>
<gene>
    <name evidence="14" type="ORF">CLUMA_CG020207</name>
</gene>
<dbReference type="CDD" id="cd09193">
    <property type="entry name" value="PLDc_mTdp1_1"/>
    <property type="match status" value="1"/>
</dbReference>
<dbReference type="GO" id="GO:0017005">
    <property type="term" value="F:3'-tyrosyl-DNA phosphodiesterase activity"/>
    <property type="evidence" value="ECO:0007669"/>
    <property type="project" value="TreeGrafter"/>
</dbReference>
<organism evidence="14 15">
    <name type="scientific">Clunio marinus</name>
    <dbReference type="NCBI Taxonomy" id="568069"/>
    <lineage>
        <taxon>Eukaryota</taxon>
        <taxon>Metazoa</taxon>
        <taxon>Ecdysozoa</taxon>
        <taxon>Arthropoda</taxon>
        <taxon>Hexapoda</taxon>
        <taxon>Insecta</taxon>
        <taxon>Pterygota</taxon>
        <taxon>Neoptera</taxon>
        <taxon>Endopterygota</taxon>
        <taxon>Diptera</taxon>
        <taxon>Nematocera</taxon>
        <taxon>Chironomoidea</taxon>
        <taxon>Chironomidae</taxon>
        <taxon>Clunio</taxon>
    </lineage>
</organism>
<feature type="active site" description="Proton donor/acceptor" evidence="9">
    <location>
        <position position="524"/>
    </location>
</feature>
<evidence type="ECO:0000256" key="4">
    <source>
        <dbReference type="ARBA" id="ARBA00022763"/>
    </source>
</evidence>
<dbReference type="STRING" id="568069.A0A1J1J5J5"/>
<keyword evidence="3" id="KW-0540">Nuclease</keyword>
<dbReference type="GO" id="GO:0005634">
    <property type="term" value="C:nucleus"/>
    <property type="evidence" value="ECO:0007669"/>
    <property type="project" value="UniProtKB-SubCell"/>
</dbReference>
<dbReference type="Pfam" id="PF06087">
    <property type="entry name" value="Tyr-DNA_phospho"/>
    <property type="match status" value="1"/>
</dbReference>
<feature type="binding site" evidence="10">
    <location>
        <position position="296"/>
    </location>
    <ligand>
        <name>substrate</name>
    </ligand>
</feature>
<sequence length="633" mass="71656">MDKRKLSTPTKICRYNSMCFRLNPLHFDEFRHPHLEAIIEKGISSITGEYDIPDDCQKDKVIDQLEILKSKLGNIRQPPEKMAKNSKSPDFAISKKTTNVVSIEPPKNQHQNSSSSQCVPSTSSSLQNKLDSTDYFKERAAIFKSKDSEEMKATTPTIGVKIDQNDERLEAAIRQYLPVVLPKGQMADKLKKASPYNMFLTTVSAAPETHSEALSVTFQELLDPSLGELECSVQFNFMVDIGWLLAQYIFAKCSSQPLLILYGEEEQTLRDINKKRSNVTSIKVNIPTPIGVHHTKMMLLFYKDKSMRVVVSTANLYEDDWNNRTQGLWISERLPALDEDVSYTSHGESVTKFREDLTRYLVCYNIPKLQPFIAKIRKTDFSSVNVFFVSSVPGTHRDSGKGIHFGHLRLASLLSEYSAPVDDSNPIILQASSIGSLGTSVAAYLGGEIASSFKRDSAPIGLRRVPKVKFIYPSLTNVLMSHDGIAGGGCLPYDGRTHAKQLWLNEHLYQWRASTRNRNHAMPHIKTYCRFSERGLYWFVLTSANVSRSAWGVLNKSNKTLNPSLRINSFEAGVVFFPRIILKKDRFPIHEMQQKDEDPIFKLPYDIPLVSYAKDDVPYCAEYLKDYLAKYGS</sequence>
<feature type="domain" description="PBZ-type" evidence="13">
    <location>
        <begin position="13"/>
        <end position="34"/>
    </location>
</feature>
<feature type="region of interest" description="Disordered" evidence="12">
    <location>
        <begin position="104"/>
        <end position="127"/>
    </location>
</feature>
<dbReference type="GO" id="GO:0003697">
    <property type="term" value="F:single-stranded DNA binding"/>
    <property type="evidence" value="ECO:0007669"/>
    <property type="project" value="TreeGrafter"/>
</dbReference>
<evidence type="ECO:0000256" key="2">
    <source>
        <dbReference type="ARBA" id="ARBA00010205"/>
    </source>
</evidence>
<evidence type="ECO:0000256" key="10">
    <source>
        <dbReference type="PIRSR" id="PIRSR610347-2"/>
    </source>
</evidence>
<evidence type="ECO:0000256" key="7">
    <source>
        <dbReference type="ARBA" id="ARBA00023204"/>
    </source>
</evidence>
<evidence type="ECO:0000256" key="3">
    <source>
        <dbReference type="ARBA" id="ARBA00022722"/>
    </source>
</evidence>
<comment type="similarity">
    <text evidence="2">Belongs to the tyrosyl-DNA phosphodiesterase family.</text>
</comment>
<dbReference type="GO" id="GO:0004527">
    <property type="term" value="F:exonuclease activity"/>
    <property type="evidence" value="ECO:0007669"/>
    <property type="project" value="UniProtKB-KW"/>
</dbReference>
<dbReference type="Proteomes" id="UP000183832">
    <property type="component" value="Unassembled WGS sequence"/>
</dbReference>
<evidence type="ECO:0000313" key="15">
    <source>
        <dbReference type="Proteomes" id="UP000183832"/>
    </source>
</evidence>
<dbReference type="GO" id="GO:0006281">
    <property type="term" value="P:DNA repair"/>
    <property type="evidence" value="ECO:0007669"/>
    <property type="project" value="UniProtKB-KW"/>
</dbReference>
<keyword evidence="5" id="KW-0378">Hydrolase</keyword>
<keyword evidence="8" id="KW-0539">Nucleus</keyword>
<comment type="subcellular location">
    <subcellularLocation>
        <location evidence="1">Nucleus</location>
    </subcellularLocation>
</comment>
<feature type="compositionally biased region" description="Low complexity" evidence="12">
    <location>
        <begin position="113"/>
        <end position="125"/>
    </location>
</feature>
<protein>
    <submittedName>
        <fullName evidence="14">CLUMA_CG020207, isoform A</fullName>
    </submittedName>
</protein>
<dbReference type="InterPro" id="IPR019406">
    <property type="entry name" value="APLF_PBZ"/>
</dbReference>
<evidence type="ECO:0000256" key="1">
    <source>
        <dbReference type="ARBA" id="ARBA00004123"/>
    </source>
</evidence>
<dbReference type="OrthoDB" id="47785at2759"/>
<dbReference type="GO" id="GO:0003690">
    <property type="term" value="F:double-stranded DNA binding"/>
    <property type="evidence" value="ECO:0007669"/>
    <property type="project" value="TreeGrafter"/>
</dbReference>
<evidence type="ECO:0000256" key="8">
    <source>
        <dbReference type="ARBA" id="ARBA00023242"/>
    </source>
</evidence>
<evidence type="ECO:0000256" key="5">
    <source>
        <dbReference type="ARBA" id="ARBA00022801"/>
    </source>
</evidence>